<protein>
    <submittedName>
        <fullName evidence="1">Uncharacterized protein</fullName>
    </submittedName>
</protein>
<gene>
    <name evidence="1" type="ORF">BT63DRAFT_463423</name>
</gene>
<accession>A0A6A6U4V1</accession>
<evidence type="ECO:0000313" key="2">
    <source>
        <dbReference type="Proteomes" id="UP000799302"/>
    </source>
</evidence>
<proteinExistence type="predicted"/>
<dbReference type="AlphaFoldDB" id="A0A6A6U4V1"/>
<dbReference type="EMBL" id="MU004239">
    <property type="protein sequence ID" value="KAF2666313.1"/>
    <property type="molecule type" value="Genomic_DNA"/>
</dbReference>
<reference evidence="1" key="1">
    <citation type="journal article" date="2020" name="Stud. Mycol.">
        <title>101 Dothideomycetes genomes: a test case for predicting lifestyles and emergence of pathogens.</title>
        <authorList>
            <person name="Haridas S."/>
            <person name="Albert R."/>
            <person name="Binder M."/>
            <person name="Bloem J."/>
            <person name="Labutti K."/>
            <person name="Salamov A."/>
            <person name="Andreopoulos B."/>
            <person name="Baker S."/>
            <person name="Barry K."/>
            <person name="Bills G."/>
            <person name="Bluhm B."/>
            <person name="Cannon C."/>
            <person name="Castanera R."/>
            <person name="Culley D."/>
            <person name="Daum C."/>
            <person name="Ezra D."/>
            <person name="Gonzalez J."/>
            <person name="Henrissat B."/>
            <person name="Kuo A."/>
            <person name="Liang C."/>
            <person name="Lipzen A."/>
            <person name="Lutzoni F."/>
            <person name="Magnuson J."/>
            <person name="Mondo S."/>
            <person name="Nolan M."/>
            <person name="Ohm R."/>
            <person name="Pangilinan J."/>
            <person name="Park H.-J."/>
            <person name="Ramirez L."/>
            <person name="Alfaro M."/>
            <person name="Sun H."/>
            <person name="Tritt A."/>
            <person name="Yoshinaga Y."/>
            <person name="Zwiers L.-H."/>
            <person name="Turgeon B."/>
            <person name="Goodwin S."/>
            <person name="Spatafora J."/>
            <person name="Crous P."/>
            <person name="Grigoriev I."/>
        </authorList>
    </citation>
    <scope>NUCLEOTIDE SEQUENCE</scope>
    <source>
        <strain evidence="1">CBS 115976</strain>
    </source>
</reference>
<sequence>MLIWEQGFFQEIASWFEFLNSPRASYASGVSRIEALFRTLILDFDKTSDRRLSKIGSDYLRFASSFLAFAFIQGTVREKLTETNHRTLTKRIFSLDDQYDNENIDSLLLDVLGKPDGEFVDPWSQIEQVTNGIQLHYEYSERFFTANANRSFFWTDDEYFGLGPIGIRSGDIACAIVDDGGLYIVRKHEGYHELVGPCFILGFMDGEIFEAVDNHGFMPIGFVIK</sequence>
<dbReference type="OrthoDB" id="2157530at2759"/>
<dbReference type="Proteomes" id="UP000799302">
    <property type="component" value="Unassembled WGS sequence"/>
</dbReference>
<keyword evidence="2" id="KW-1185">Reference proteome</keyword>
<evidence type="ECO:0000313" key="1">
    <source>
        <dbReference type="EMBL" id="KAF2666313.1"/>
    </source>
</evidence>
<organism evidence="1 2">
    <name type="scientific">Microthyrium microscopicum</name>
    <dbReference type="NCBI Taxonomy" id="703497"/>
    <lineage>
        <taxon>Eukaryota</taxon>
        <taxon>Fungi</taxon>
        <taxon>Dikarya</taxon>
        <taxon>Ascomycota</taxon>
        <taxon>Pezizomycotina</taxon>
        <taxon>Dothideomycetes</taxon>
        <taxon>Dothideomycetes incertae sedis</taxon>
        <taxon>Microthyriales</taxon>
        <taxon>Microthyriaceae</taxon>
        <taxon>Microthyrium</taxon>
    </lineage>
</organism>
<name>A0A6A6U4V1_9PEZI</name>